<sequence>MAKKLGKKARKFARKNLQSAAKRNRKIRNQFNHRRGPRRGESLPPTLLTCACLVGCGSAGREDGDEDVPQRVHDSTMVTNDEDATLIHGLEFPEDDAELDADLSDSDGYLSEDPGCPYYSDSEDEKADKDCIMEDGLDRQNDDMNRDIKKQKKKLKKLLDKDPEFANFLEKWQSELESYRSKEGSDEDGMDSMDDDDDSNDGNSPNAKVLTSKTISEWCQLVSKDPKSPALRNLLNAFRDACRYGVHSDGPSMQRFQNARVFYQIITFVLSESDNVFRSLLEIQDDAHKGKIMNLRNSKKWQTVDPLIKSYLRNSLDLLSQLTDNKILAFVLTRLRASVVLFSAYPSTSSRLVKILFRLWASGDQSLSLSAFLMIREVASLLPDCLDLCLTKSYNTYLASTKLVNDRNTKHIYFLIDCLVELYSLDVQKSYERAVTSVEQLNAILRQASKTKEKEDLRKIDNWQYINCVNLWVRFLCCHYKDYNLHPLFSEVLQVIRGVAHLFRGTRYLPLRLRLVQMLNELSSCSQMFYPIPSLLFDCLEFREVSQKEQTQRTKINFSSLLKVPKNLLKSRDFQEECVLSAIQVLSAHFAQWSYHVSFPEVATIPVFLLKKLHEQTTIEPLHRPIKRLIDQVTENKDFIERKREVVSFSPNDKASVDSFLQEEKVSRNTSFTRLYASVAENCQPKGNIVQYLINSITTLLIYQAIDTVARMQGEKHFKMPREFLRAIWNWLASK</sequence>
<gene>
    <name evidence="6" type="ORF">NCGR_LOCUS67831</name>
</gene>
<dbReference type="GO" id="GO:0005730">
    <property type="term" value="C:nucleolus"/>
    <property type="evidence" value="ECO:0007669"/>
    <property type="project" value="TreeGrafter"/>
</dbReference>
<evidence type="ECO:0000256" key="3">
    <source>
        <dbReference type="ARBA" id="ARBA00023242"/>
    </source>
</evidence>
<keyword evidence="7" id="KW-1185">Reference proteome</keyword>
<accession>A0A811SPJ1</accession>
<evidence type="ECO:0008006" key="8">
    <source>
        <dbReference type="Google" id="ProtNLM"/>
    </source>
</evidence>
<dbReference type="InterPro" id="IPR005343">
    <property type="entry name" value="Noc2"/>
</dbReference>
<dbReference type="OrthoDB" id="10266662at2759"/>
<reference evidence="6" key="1">
    <citation type="submission" date="2020-10" db="EMBL/GenBank/DDBJ databases">
        <authorList>
            <person name="Han B."/>
            <person name="Lu T."/>
            <person name="Zhao Q."/>
            <person name="Huang X."/>
            <person name="Zhao Y."/>
        </authorList>
    </citation>
    <scope>NUCLEOTIDE SEQUENCE</scope>
</reference>
<name>A0A811SPJ1_9POAL</name>
<feature type="compositionally biased region" description="Basic residues" evidence="5">
    <location>
        <begin position="22"/>
        <end position="37"/>
    </location>
</feature>
<comment type="subcellular location">
    <subcellularLocation>
        <location evidence="1">Nucleus</location>
    </subcellularLocation>
</comment>
<dbReference type="PANTHER" id="PTHR12687:SF8">
    <property type="entry name" value="PROTEIN REBELOTE"/>
    <property type="match status" value="1"/>
</dbReference>
<dbReference type="GO" id="GO:0005654">
    <property type="term" value="C:nucleoplasm"/>
    <property type="evidence" value="ECO:0007669"/>
    <property type="project" value="TreeGrafter"/>
</dbReference>
<feature type="region of interest" description="Disordered" evidence="5">
    <location>
        <begin position="179"/>
        <end position="209"/>
    </location>
</feature>
<dbReference type="EMBL" id="CAJGYO010000827">
    <property type="protein sequence ID" value="CAD6343733.1"/>
    <property type="molecule type" value="Genomic_DNA"/>
</dbReference>
<dbReference type="GO" id="GO:0030691">
    <property type="term" value="C:Noc2p-Noc3p complex"/>
    <property type="evidence" value="ECO:0007669"/>
    <property type="project" value="TreeGrafter"/>
</dbReference>
<dbReference type="Pfam" id="PF03715">
    <property type="entry name" value="Noc2"/>
    <property type="match status" value="1"/>
</dbReference>
<protein>
    <recommendedName>
        <fullName evidence="8">Noc2p family</fullName>
    </recommendedName>
</protein>
<keyword evidence="3" id="KW-0539">Nucleus</keyword>
<dbReference type="GO" id="GO:0030690">
    <property type="term" value="C:Noc1p-Noc2p complex"/>
    <property type="evidence" value="ECO:0007669"/>
    <property type="project" value="TreeGrafter"/>
</dbReference>
<dbReference type="AlphaFoldDB" id="A0A811SPJ1"/>
<evidence type="ECO:0000313" key="6">
    <source>
        <dbReference type="EMBL" id="CAD6343733.1"/>
    </source>
</evidence>
<feature type="region of interest" description="Disordered" evidence="5">
    <location>
        <begin position="1"/>
        <end position="45"/>
    </location>
</feature>
<feature type="compositionally biased region" description="Acidic residues" evidence="5">
    <location>
        <begin position="185"/>
        <end position="200"/>
    </location>
</feature>
<dbReference type="GO" id="GO:0042273">
    <property type="term" value="P:ribosomal large subunit biogenesis"/>
    <property type="evidence" value="ECO:0007669"/>
    <property type="project" value="TreeGrafter"/>
</dbReference>
<comment type="caution">
    <text evidence="6">The sequence shown here is derived from an EMBL/GenBank/DDBJ whole genome shotgun (WGS) entry which is preliminary data.</text>
</comment>
<organism evidence="6 7">
    <name type="scientific">Miscanthus lutarioriparius</name>
    <dbReference type="NCBI Taxonomy" id="422564"/>
    <lineage>
        <taxon>Eukaryota</taxon>
        <taxon>Viridiplantae</taxon>
        <taxon>Streptophyta</taxon>
        <taxon>Embryophyta</taxon>
        <taxon>Tracheophyta</taxon>
        <taxon>Spermatophyta</taxon>
        <taxon>Magnoliopsida</taxon>
        <taxon>Liliopsida</taxon>
        <taxon>Poales</taxon>
        <taxon>Poaceae</taxon>
        <taxon>PACMAD clade</taxon>
        <taxon>Panicoideae</taxon>
        <taxon>Andropogonodae</taxon>
        <taxon>Andropogoneae</taxon>
        <taxon>Saccharinae</taxon>
        <taxon>Miscanthus</taxon>
    </lineage>
</organism>
<evidence type="ECO:0000256" key="5">
    <source>
        <dbReference type="SAM" id="MobiDB-lite"/>
    </source>
</evidence>
<evidence type="ECO:0000313" key="7">
    <source>
        <dbReference type="Proteomes" id="UP000604825"/>
    </source>
</evidence>
<evidence type="ECO:0000256" key="2">
    <source>
        <dbReference type="ARBA" id="ARBA00005907"/>
    </source>
</evidence>
<feature type="coiled-coil region" evidence="4">
    <location>
        <begin position="134"/>
        <end position="161"/>
    </location>
</feature>
<dbReference type="PANTHER" id="PTHR12687">
    <property type="entry name" value="NUCLEOLAR COMPLEX 2 AND RAD4-RELATED"/>
    <property type="match status" value="1"/>
</dbReference>
<dbReference type="Proteomes" id="UP000604825">
    <property type="component" value="Unassembled WGS sequence"/>
</dbReference>
<feature type="region of interest" description="Disordered" evidence="5">
    <location>
        <begin position="99"/>
        <end position="129"/>
    </location>
</feature>
<comment type="similarity">
    <text evidence="2">Belongs to the NOC2 family.</text>
</comment>
<keyword evidence="4" id="KW-0175">Coiled coil</keyword>
<evidence type="ECO:0000256" key="4">
    <source>
        <dbReference type="SAM" id="Coils"/>
    </source>
</evidence>
<proteinExistence type="inferred from homology"/>
<feature type="compositionally biased region" description="Basic residues" evidence="5">
    <location>
        <begin position="1"/>
        <end position="14"/>
    </location>
</feature>
<evidence type="ECO:0000256" key="1">
    <source>
        <dbReference type="ARBA" id="ARBA00004123"/>
    </source>
</evidence>